<protein>
    <submittedName>
        <fullName evidence="2">DNA-binding XRE family transcriptional regulator</fullName>
    </submittedName>
</protein>
<evidence type="ECO:0000313" key="3">
    <source>
        <dbReference type="Proteomes" id="UP000295087"/>
    </source>
</evidence>
<name>A0A4V3CMK0_NOCIG</name>
<dbReference type="GO" id="GO:0003677">
    <property type="term" value="F:DNA binding"/>
    <property type="evidence" value="ECO:0007669"/>
    <property type="project" value="UniProtKB-KW"/>
</dbReference>
<organism evidence="2 3">
    <name type="scientific">Nocardia ignorata</name>
    <dbReference type="NCBI Taxonomy" id="145285"/>
    <lineage>
        <taxon>Bacteria</taxon>
        <taxon>Bacillati</taxon>
        <taxon>Actinomycetota</taxon>
        <taxon>Actinomycetes</taxon>
        <taxon>Mycobacteriales</taxon>
        <taxon>Nocardiaceae</taxon>
        <taxon>Nocardia</taxon>
    </lineage>
</organism>
<accession>A0A4V3CMK0</accession>
<proteinExistence type="predicted"/>
<dbReference type="SUPFAM" id="SSF47413">
    <property type="entry name" value="lambda repressor-like DNA-binding domains"/>
    <property type="match status" value="1"/>
</dbReference>
<dbReference type="RefSeq" id="WP_067496642.1">
    <property type="nucleotide sequence ID" value="NZ_SNXK01000012.1"/>
</dbReference>
<keyword evidence="2" id="KW-0238">DNA-binding</keyword>
<dbReference type="AlphaFoldDB" id="A0A4V3CMK0"/>
<dbReference type="Gene3D" id="1.10.260.40">
    <property type="entry name" value="lambda repressor-like DNA-binding domains"/>
    <property type="match status" value="1"/>
</dbReference>
<reference evidence="2 3" key="1">
    <citation type="submission" date="2019-03" db="EMBL/GenBank/DDBJ databases">
        <title>Genomic Encyclopedia of Type Strains, Phase IV (KMG-IV): sequencing the most valuable type-strain genomes for metagenomic binning, comparative biology and taxonomic classification.</title>
        <authorList>
            <person name="Goeker M."/>
        </authorList>
    </citation>
    <scope>NUCLEOTIDE SEQUENCE [LARGE SCALE GENOMIC DNA]</scope>
    <source>
        <strain evidence="2 3">DSM 44496</strain>
    </source>
</reference>
<comment type="caution">
    <text evidence="2">The sequence shown here is derived from an EMBL/GenBank/DDBJ whole genome shotgun (WGS) entry which is preliminary data.</text>
</comment>
<evidence type="ECO:0000259" key="1">
    <source>
        <dbReference type="PROSITE" id="PS50943"/>
    </source>
</evidence>
<feature type="domain" description="HTH cro/C1-type" evidence="1">
    <location>
        <begin position="9"/>
        <end position="63"/>
    </location>
</feature>
<keyword evidence="3" id="KW-1185">Reference proteome</keyword>
<dbReference type="InterPro" id="IPR001387">
    <property type="entry name" value="Cro/C1-type_HTH"/>
</dbReference>
<sequence>MDAAVGRVITDRRIELGLTQQDVWTAIGMGKTPYRDIEQQRRTVPLEVLRVIAPILGMKVRDIVAQAEDLVDAEERRRVASNPHAEKLGRSLGFP</sequence>
<dbReference type="CDD" id="cd00093">
    <property type="entry name" value="HTH_XRE"/>
    <property type="match status" value="1"/>
</dbReference>
<gene>
    <name evidence="2" type="ORF">DFR75_112173</name>
</gene>
<dbReference type="EMBL" id="SNXK01000012">
    <property type="protein sequence ID" value="TDP29904.1"/>
    <property type="molecule type" value="Genomic_DNA"/>
</dbReference>
<dbReference type="InterPro" id="IPR010982">
    <property type="entry name" value="Lambda_DNA-bd_dom_sf"/>
</dbReference>
<dbReference type="Proteomes" id="UP000295087">
    <property type="component" value="Unassembled WGS sequence"/>
</dbReference>
<dbReference type="PROSITE" id="PS50943">
    <property type="entry name" value="HTH_CROC1"/>
    <property type="match status" value="1"/>
</dbReference>
<evidence type="ECO:0000313" key="2">
    <source>
        <dbReference type="EMBL" id="TDP29904.1"/>
    </source>
</evidence>